<comment type="caution">
    <text evidence="1">The sequence shown here is derived from an EMBL/GenBank/DDBJ whole genome shotgun (WGS) entry which is preliminary data.</text>
</comment>
<sequence>MLIGIQLPVHKLDSQSRPCYHEITLVNWLSQESGLLKSSSNCPKIIKPLPLDFQNIRRH</sequence>
<evidence type="ECO:0000313" key="1">
    <source>
        <dbReference type="EMBL" id="KRL67988.1"/>
    </source>
</evidence>
<accession>A0A0R1SK54</accession>
<organism evidence="1 2">
    <name type="scientific">Lentilactobacillus diolivorans DSM 14421</name>
    <dbReference type="NCBI Taxonomy" id="1423739"/>
    <lineage>
        <taxon>Bacteria</taxon>
        <taxon>Bacillati</taxon>
        <taxon>Bacillota</taxon>
        <taxon>Bacilli</taxon>
        <taxon>Lactobacillales</taxon>
        <taxon>Lactobacillaceae</taxon>
        <taxon>Lentilactobacillus</taxon>
    </lineage>
</organism>
<protein>
    <submittedName>
        <fullName evidence="1">Uncharacterized protein</fullName>
    </submittedName>
</protein>
<dbReference type="EMBL" id="AZEY01000028">
    <property type="protein sequence ID" value="KRL67988.1"/>
    <property type="molecule type" value="Genomic_DNA"/>
</dbReference>
<gene>
    <name evidence="1" type="ORF">FC85_GL002506</name>
</gene>
<reference evidence="1 2" key="1">
    <citation type="journal article" date="2015" name="Genome Announc.">
        <title>Expanding the biotechnology potential of lactobacilli through comparative genomics of 213 strains and associated genera.</title>
        <authorList>
            <person name="Sun Z."/>
            <person name="Harris H.M."/>
            <person name="McCann A."/>
            <person name="Guo C."/>
            <person name="Argimon S."/>
            <person name="Zhang W."/>
            <person name="Yang X."/>
            <person name="Jeffery I.B."/>
            <person name="Cooney J.C."/>
            <person name="Kagawa T.F."/>
            <person name="Liu W."/>
            <person name="Song Y."/>
            <person name="Salvetti E."/>
            <person name="Wrobel A."/>
            <person name="Rasinkangas P."/>
            <person name="Parkhill J."/>
            <person name="Rea M.C."/>
            <person name="O'Sullivan O."/>
            <person name="Ritari J."/>
            <person name="Douillard F.P."/>
            <person name="Paul Ross R."/>
            <person name="Yang R."/>
            <person name="Briner A.E."/>
            <person name="Felis G.E."/>
            <person name="de Vos W.M."/>
            <person name="Barrangou R."/>
            <person name="Klaenhammer T.R."/>
            <person name="Caufield P.W."/>
            <person name="Cui Y."/>
            <person name="Zhang H."/>
            <person name="O'Toole P.W."/>
        </authorList>
    </citation>
    <scope>NUCLEOTIDE SEQUENCE [LARGE SCALE GENOMIC DNA]</scope>
    <source>
        <strain evidence="1 2">DSM 14421</strain>
    </source>
</reference>
<dbReference type="Proteomes" id="UP000052013">
    <property type="component" value="Unassembled WGS sequence"/>
</dbReference>
<proteinExistence type="predicted"/>
<dbReference type="STRING" id="1423739.FC85_GL002506"/>
<dbReference type="AlphaFoldDB" id="A0A0R1SK54"/>
<name>A0A0R1SK54_9LACO</name>
<evidence type="ECO:0000313" key="2">
    <source>
        <dbReference type="Proteomes" id="UP000052013"/>
    </source>
</evidence>
<dbReference type="PATRIC" id="fig|1423739.3.peg.2607"/>